<accession>A0AAD5SEL2</accession>
<dbReference type="AlphaFoldDB" id="A0AAD5SEL2"/>
<protein>
    <submittedName>
        <fullName evidence="1">Uncharacterized protein</fullName>
    </submittedName>
</protein>
<evidence type="ECO:0000313" key="1">
    <source>
        <dbReference type="EMBL" id="KAJ3052157.1"/>
    </source>
</evidence>
<name>A0AAD5SEL2_9FUNG</name>
<organism evidence="1 2">
    <name type="scientific">Rhizophlyctis rosea</name>
    <dbReference type="NCBI Taxonomy" id="64517"/>
    <lineage>
        <taxon>Eukaryota</taxon>
        <taxon>Fungi</taxon>
        <taxon>Fungi incertae sedis</taxon>
        <taxon>Chytridiomycota</taxon>
        <taxon>Chytridiomycota incertae sedis</taxon>
        <taxon>Chytridiomycetes</taxon>
        <taxon>Rhizophlyctidales</taxon>
        <taxon>Rhizophlyctidaceae</taxon>
        <taxon>Rhizophlyctis</taxon>
    </lineage>
</organism>
<gene>
    <name evidence="1" type="ORF">HK097_006803</name>
</gene>
<sequence>MREKHERKSVKTPALRLSTLTQPTLVKFEWFGHFWEEAIMTLPVSTLNNLTDLDILEKSRSPSTPSEVLNSLESTLPRLHKLEHLAIEVNHRILTCSAMRHLIRRLPSKLRLLNLGVADWNYATLLKAIKKQEALRWFAVETSQYLWHPDFHRNRFEHEEGIDNVRIRNRTKMPTNRAAFLRSFETEAKAWKKFMWDRREELGIVEGRWG</sequence>
<proteinExistence type="predicted"/>
<comment type="caution">
    <text evidence="1">The sequence shown here is derived from an EMBL/GenBank/DDBJ whole genome shotgun (WGS) entry which is preliminary data.</text>
</comment>
<reference evidence="1" key="1">
    <citation type="submission" date="2020-05" db="EMBL/GenBank/DDBJ databases">
        <title>Phylogenomic resolution of chytrid fungi.</title>
        <authorList>
            <person name="Stajich J.E."/>
            <person name="Amses K."/>
            <person name="Simmons R."/>
            <person name="Seto K."/>
            <person name="Myers J."/>
            <person name="Bonds A."/>
            <person name="Quandt C.A."/>
            <person name="Barry K."/>
            <person name="Liu P."/>
            <person name="Grigoriev I."/>
            <person name="Longcore J.E."/>
            <person name="James T.Y."/>
        </authorList>
    </citation>
    <scope>NUCLEOTIDE SEQUENCE</scope>
    <source>
        <strain evidence="1">JEL0318</strain>
    </source>
</reference>
<evidence type="ECO:0000313" key="2">
    <source>
        <dbReference type="Proteomes" id="UP001212841"/>
    </source>
</evidence>
<dbReference type="Proteomes" id="UP001212841">
    <property type="component" value="Unassembled WGS sequence"/>
</dbReference>
<dbReference type="EMBL" id="JADGJD010000320">
    <property type="protein sequence ID" value="KAJ3052157.1"/>
    <property type="molecule type" value="Genomic_DNA"/>
</dbReference>
<keyword evidence="2" id="KW-1185">Reference proteome</keyword>